<dbReference type="STRING" id="553311.SAMN05216231_0670"/>
<gene>
    <name evidence="2" type="ORF">SAMN05216231_0670</name>
</gene>
<feature type="transmembrane region" description="Helical" evidence="1">
    <location>
        <begin position="162"/>
        <end position="194"/>
    </location>
</feature>
<evidence type="ECO:0008006" key="4">
    <source>
        <dbReference type="Google" id="ProtNLM"/>
    </source>
</evidence>
<feature type="transmembrane region" description="Helical" evidence="1">
    <location>
        <begin position="236"/>
        <end position="256"/>
    </location>
</feature>
<dbReference type="EMBL" id="FNKD01000001">
    <property type="protein sequence ID" value="SDQ14919.1"/>
    <property type="molecule type" value="Genomic_DNA"/>
</dbReference>
<name>A0A1H0YI64_9BACI</name>
<sequence>MLLVYILIIFILYLLRTNLLNTTIFIVTPFIFIIIINNLIATTFGFFSISDKVIMVIIVFLVVFFTGTLFSDYFLSKIRLPESKLSGVYNINIKNITTYVVTVFVLKLIQIGYFSVTSSSKELVKSGYKDFGLDGIIGHLFLSTYPLLGILLYVGIKQNKKYLIGIVLTGILLAFFSFVKYHVISLVFILYLYISIKDKKYWLKGARISLLIVPFLFILNYAILFLARNAHPDLSFYIYNIWTYIAGSVINMNILVHEGIINDNIGSWFAETFLALPNFIFKNLIGESYKLEEFSIGLQTIGFNMNSGELTSPVVSTVGQLYSFNNLLLFILLVFIWGMILEFLFTKSLQTKGETLKLFVSVFITFSMLSFFSNYYTLMIPWEIMLFSIFIPKLFLYKKNQ</sequence>
<organism evidence="2 3">
    <name type="scientific">Virgibacillus salinus</name>
    <dbReference type="NCBI Taxonomy" id="553311"/>
    <lineage>
        <taxon>Bacteria</taxon>
        <taxon>Bacillati</taxon>
        <taxon>Bacillota</taxon>
        <taxon>Bacilli</taxon>
        <taxon>Bacillales</taxon>
        <taxon>Bacillaceae</taxon>
        <taxon>Virgibacillus</taxon>
    </lineage>
</organism>
<reference evidence="2 3" key="1">
    <citation type="submission" date="2016-10" db="EMBL/GenBank/DDBJ databases">
        <authorList>
            <person name="de Groot N.N."/>
        </authorList>
    </citation>
    <scope>NUCLEOTIDE SEQUENCE [LARGE SCALE GENOMIC DNA]</scope>
    <source>
        <strain evidence="2 3">CGMCC 1.10449</strain>
    </source>
</reference>
<keyword evidence="1" id="KW-0812">Transmembrane</keyword>
<evidence type="ECO:0000256" key="1">
    <source>
        <dbReference type="SAM" id="Phobius"/>
    </source>
</evidence>
<dbReference type="Proteomes" id="UP000199444">
    <property type="component" value="Unassembled WGS sequence"/>
</dbReference>
<feature type="transmembrane region" description="Helical" evidence="1">
    <location>
        <begin position="327"/>
        <end position="344"/>
    </location>
</feature>
<feature type="transmembrane region" description="Helical" evidence="1">
    <location>
        <begin position="96"/>
        <end position="116"/>
    </location>
</feature>
<protein>
    <recommendedName>
        <fullName evidence="4">Oligosaccharide repeat unit polymerase</fullName>
    </recommendedName>
</protein>
<dbReference type="AlphaFoldDB" id="A0A1H0YI64"/>
<keyword evidence="1" id="KW-1133">Transmembrane helix</keyword>
<feature type="transmembrane region" description="Helical" evidence="1">
    <location>
        <begin position="54"/>
        <end position="76"/>
    </location>
</feature>
<dbReference type="RefSeq" id="WP_092491530.1">
    <property type="nucleotide sequence ID" value="NZ_FNKD01000001.1"/>
</dbReference>
<feature type="transmembrane region" description="Helical" evidence="1">
    <location>
        <begin position="136"/>
        <end position="156"/>
    </location>
</feature>
<accession>A0A1H0YI64</accession>
<keyword evidence="3" id="KW-1185">Reference proteome</keyword>
<feature type="transmembrane region" description="Helical" evidence="1">
    <location>
        <begin position="26"/>
        <end position="47"/>
    </location>
</feature>
<keyword evidence="1" id="KW-0472">Membrane</keyword>
<evidence type="ECO:0000313" key="2">
    <source>
        <dbReference type="EMBL" id="SDQ14919.1"/>
    </source>
</evidence>
<feature type="transmembrane region" description="Helical" evidence="1">
    <location>
        <begin position="356"/>
        <end position="373"/>
    </location>
</feature>
<proteinExistence type="predicted"/>
<feature type="transmembrane region" description="Helical" evidence="1">
    <location>
        <begin position="206"/>
        <end position="224"/>
    </location>
</feature>
<evidence type="ECO:0000313" key="3">
    <source>
        <dbReference type="Proteomes" id="UP000199444"/>
    </source>
</evidence>